<dbReference type="PANTHER" id="PTHR21584">
    <property type="entry name" value="DIFFERENTIAL DISPLAY AND ACTIVATED BY P53 DDA3 /G2 S PHASE EXPRESSED 1"/>
    <property type="match status" value="1"/>
</dbReference>
<dbReference type="AlphaFoldDB" id="A0AA88YJQ2"/>
<evidence type="ECO:0000256" key="2">
    <source>
        <dbReference type="ARBA" id="ARBA00022490"/>
    </source>
</evidence>
<feature type="region of interest" description="Disordered" evidence="5">
    <location>
        <begin position="151"/>
        <end position="480"/>
    </location>
</feature>
<gene>
    <name evidence="7" type="ORF">FSP39_012644</name>
</gene>
<dbReference type="InterPro" id="IPR026657">
    <property type="entry name" value="DDA3/GTSE-1"/>
</dbReference>
<dbReference type="Proteomes" id="UP001186944">
    <property type="component" value="Unassembled WGS sequence"/>
</dbReference>
<evidence type="ECO:0000313" key="7">
    <source>
        <dbReference type="EMBL" id="KAK3102612.1"/>
    </source>
</evidence>
<feature type="compositionally biased region" description="Polar residues" evidence="5">
    <location>
        <begin position="428"/>
        <end position="453"/>
    </location>
</feature>
<accession>A0AA88YJQ2</accession>
<dbReference type="PANTHER" id="PTHR21584:SF9">
    <property type="entry name" value="G2 AND S PHASE-EXPRESSED PROTEIN 1 N-TERMINAL DOMAIN-CONTAINING PROTEIN"/>
    <property type="match status" value="1"/>
</dbReference>
<feature type="domain" description="G2 and S phase-expressed protein 1 N-terminal" evidence="6">
    <location>
        <begin position="10"/>
        <end position="92"/>
    </location>
</feature>
<dbReference type="GO" id="GO:0015630">
    <property type="term" value="C:microtubule cytoskeleton"/>
    <property type="evidence" value="ECO:0007669"/>
    <property type="project" value="TreeGrafter"/>
</dbReference>
<comment type="subcellular location">
    <subcellularLocation>
        <location evidence="1">Cytoplasm</location>
        <location evidence="1">Cytoskeleton</location>
    </subcellularLocation>
</comment>
<dbReference type="EMBL" id="VSWD01000005">
    <property type="protein sequence ID" value="KAK3102612.1"/>
    <property type="molecule type" value="Genomic_DNA"/>
</dbReference>
<proteinExistence type="predicted"/>
<dbReference type="Pfam" id="PF15259">
    <property type="entry name" value="GTSE1_N"/>
    <property type="match status" value="1"/>
</dbReference>
<reference evidence="7" key="1">
    <citation type="submission" date="2019-08" db="EMBL/GenBank/DDBJ databases">
        <title>The improved chromosome-level genome for the pearl oyster Pinctada fucata martensii using PacBio sequencing and Hi-C.</title>
        <authorList>
            <person name="Zheng Z."/>
        </authorList>
    </citation>
    <scope>NUCLEOTIDE SEQUENCE</scope>
    <source>
        <strain evidence="7">ZZ-2019</strain>
        <tissue evidence="7">Adductor muscle</tissue>
    </source>
</reference>
<keyword evidence="2" id="KW-0963">Cytoplasm</keyword>
<organism evidence="7 8">
    <name type="scientific">Pinctada imbricata</name>
    <name type="common">Atlantic pearl-oyster</name>
    <name type="synonym">Pinctada martensii</name>
    <dbReference type="NCBI Taxonomy" id="66713"/>
    <lineage>
        <taxon>Eukaryota</taxon>
        <taxon>Metazoa</taxon>
        <taxon>Spiralia</taxon>
        <taxon>Lophotrochozoa</taxon>
        <taxon>Mollusca</taxon>
        <taxon>Bivalvia</taxon>
        <taxon>Autobranchia</taxon>
        <taxon>Pteriomorphia</taxon>
        <taxon>Pterioida</taxon>
        <taxon>Pterioidea</taxon>
        <taxon>Pteriidae</taxon>
        <taxon>Pinctada</taxon>
    </lineage>
</organism>
<evidence type="ECO:0000256" key="1">
    <source>
        <dbReference type="ARBA" id="ARBA00004245"/>
    </source>
</evidence>
<dbReference type="GO" id="GO:0008017">
    <property type="term" value="F:microtubule binding"/>
    <property type="evidence" value="ECO:0007669"/>
    <property type="project" value="TreeGrafter"/>
</dbReference>
<feature type="compositionally biased region" description="Low complexity" evidence="5">
    <location>
        <begin position="386"/>
        <end position="427"/>
    </location>
</feature>
<comment type="caution">
    <text evidence="7">The sequence shown here is derived from an EMBL/GenBank/DDBJ whole genome shotgun (WGS) entry which is preliminary data.</text>
</comment>
<evidence type="ECO:0000259" key="6">
    <source>
        <dbReference type="Pfam" id="PF15259"/>
    </source>
</evidence>
<name>A0AA88YJQ2_PINIB</name>
<evidence type="ECO:0000313" key="8">
    <source>
        <dbReference type="Proteomes" id="UP001186944"/>
    </source>
</evidence>
<evidence type="ECO:0000256" key="4">
    <source>
        <dbReference type="ARBA" id="ARBA00023212"/>
    </source>
</evidence>
<keyword evidence="4" id="KW-0206">Cytoskeleton</keyword>
<keyword evidence="8" id="KW-1185">Reference proteome</keyword>
<keyword evidence="3" id="KW-0597">Phosphoprotein</keyword>
<sequence length="502" mass="54315">MEEKLAELDEDEDEVFIGPVGFTEKCVAVNVQEEADKVRPLTPLSADKFAQIRKEALMVAIRFGQKADADSETEENQPPKSCKELKFSSETNECFSPSKQKHVRGQTFTVSKMLSEVLPGNIDIPVISCDDDIQTVKCEIGPVKAACDKISKEDKENSRSRLAVPKSKPPGSKLPRDRSKTKLPVPSKTKNSGLKKPSKLKPPSSNLTNRSFNSSNESLSSAASSGRKLQPPKASIAKSTPGDKAVPTKPNSEKKGISQPKTGIPSSKGPLAKKSLLEPSALQKPKWAAGKGKVNTSSLPMKATVAAKNDTSKKDPPAKPCTTKPETKTTVVTEDIPTPVKPEKRVEPKLLSQKFSTPVRSSSTSSCTPMSNRRRSCLPTPQRTRPTSLSSLPPQSPLALNDSTRKLSQSSRKSSYSSVSESPVPSQRKPSVSSARKSISGINQLAASGSTTPHAFKAKCPKVQNTPNLPKKPLSKWSPVLRSRPRCLDEEVTMCTKRSTNK</sequence>
<evidence type="ECO:0000256" key="3">
    <source>
        <dbReference type="ARBA" id="ARBA00022553"/>
    </source>
</evidence>
<feature type="compositionally biased region" description="Low complexity" evidence="5">
    <location>
        <begin position="356"/>
        <end position="371"/>
    </location>
</feature>
<dbReference type="InterPro" id="IPR032768">
    <property type="entry name" value="GTSE1_N"/>
</dbReference>
<evidence type="ECO:0000256" key="5">
    <source>
        <dbReference type="SAM" id="MobiDB-lite"/>
    </source>
</evidence>
<feature type="compositionally biased region" description="Low complexity" evidence="5">
    <location>
        <begin position="320"/>
        <end position="334"/>
    </location>
</feature>
<feature type="compositionally biased region" description="Low complexity" evidence="5">
    <location>
        <begin position="190"/>
        <end position="225"/>
    </location>
</feature>
<protein>
    <recommendedName>
        <fullName evidence="6">G2 and S phase-expressed protein 1 N-terminal domain-containing protein</fullName>
    </recommendedName>
</protein>